<proteinExistence type="predicted"/>
<organism evidence="5 6">
    <name type="scientific">Raphidocelis subcapitata</name>
    <dbReference type="NCBI Taxonomy" id="307507"/>
    <lineage>
        <taxon>Eukaryota</taxon>
        <taxon>Viridiplantae</taxon>
        <taxon>Chlorophyta</taxon>
        <taxon>core chlorophytes</taxon>
        <taxon>Chlorophyceae</taxon>
        <taxon>CS clade</taxon>
        <taxon>Sphaeropleales</taxon>
        <taxon>Selenastraceae</taxon>
        <taxon>Raphidocelis</taxon>
    </lineage>
</organism>
<dbReference type="InterPro" id="IPR036188">
    <property type="entry name" value="FAD/NAD-bd_sf"/>
</dbReference>
<keyword evidence="3" id="KW-0812">Transmembrane</keyword>
<evidence type="ECO:0000256" key="2">
    <source>
        <dbReference type="SAM" id="MobiDB-lite"/>
    </source>
</evidence>
<dbReference type="Gene3D" id="3.50.50.60">
    <property type="entry name" value="FAD/NAD(P)-binding domain"/>
    <property type="match status" value="2"/>
</dbReference>
<dbReference type="PANTHER" id="PTHR46028:SF7">
    <property type="entry name" value="KYNURENINE 3-MONOOXYGENASE-RELATED"/>
    <property type="match status" value="1"/>
</dbReference>
<feature type="domain" description="FAD-binding" evidence="4">
    <location>
        <begin position="469"/>
        <end position="529"/>
    </location>
</feature>
<feature type="compositionally biased region" description="Low complexity" evidence="2">
    <location>
        <begin position="57"/>
        <end position="81"/>
    </location>
</feature>
<dbReference type="InParanoid" id="A0A2V0NS56"/>
<evidence type="ECO:0000256" key="1">
    <source>
        <dbReference type="ARBA" id="ARBA00023033"/>
    </source>
</evidence>
<dbReference type="PRINTS" id="PR00420">
    <property type="entry name" value="RNGMNOXGNASE"/>
</dbReference>
<comment type="caution">
    <text evidence="5">The sequence shown here is derived from an EMBL/GenBank/DDBJ whole genome shotgun (WGS) entry which is preliminary data.</text>
</comment>
<feature type="compositionally biased region" description="Low complexity" evidence="2">
    <location>
        <begin position="1"/>
        <end position="16"/>
    </location>
</feature>
<reference evidence="5 6" key="1">
    <citation type="journal article" date="2018" name="Sci. Rep.">
        <title>Raphidocelis subcapitata (=Pseudokirchneriella subcapitata) provides an insight into genome evolution and environmental adaptations in the Sphaeropleales.</title>
        <authorList>
            <person name="Suzuki S."/>
            <person name="Yamaguchi H."/>
            <person name="Nakajima N."/>
            <person name="Kawachi M."/>
        </authorList>
    </citation>
    <scope>NUCLEOTIDE SEQUENCE [LARGE SCALE GENOMIC DNA]</scope>
    <source>
        <strain evidence="5 6">NIES-35</strain>
    </source>
</reference>
<sequence length="691" mass="69551">MVGPRAARLLGPPLAARRADAGAGGRPPALLAVGRRTPRAAPAPRQPAPGGRRRQPADASPLPAPAAAAGAAASGARPAASEEISGAGAGAPPPPAARLRAVVVGAGPAGVAAALYLARRGWKVDVFERRPEDSPSDARRTYLIGLGARGLRALEGAGVSLPDDRRLLGSVYETPRARFEDIWSDEARIVGVDRASLAARLVAAARGAHAEAIAFHFDSALAGIDFRRRVASFQRAAGGAPTLDSGEPADAPAPPGPGPQAAAAAAERPRTEPRGAAAAAAPPAEAEAPAADAAQTQPQAPAGPAVFEAAYDLLVCADGARSAARRCLEAALPGMQVRRLSSPVAEMEFKAVHGLPDCEEIRAMLPEDARRVAPSVGATDLACWGLLVLVSRPRPGSYFFALTNPTPAAPSPGSVTLYAAAAGGWSGVVYQPAGAFARMAGDEAAHAAAVRGLVPARFPEGWVAEMARQMAGTEPSGVTPMNMPSRLAWPEAGAVLLGDAAHNVTPQLGQGCNSALEDAAMLDAALEAERPEAAAAASEAARRAARGGAASGGEGTAAAAAAAAVAAALARYERRRLPQAHALQRIEEENAWARRPPAAPGAEPAGAAYARVAWAAAAVLLAAAAALPLPLPRALRPRRSLFEAVMATAAPYDALRAGLLAAPVAAAAAAGAFVAARWAVLAAAAALGFAA</sequence>
<dbReference type="STRING" id="307507.A0A2V0NS56"/>
<feature type="region of interest" description="Disordered" evidence="2">
    <location>
        <begin position="1"/>
        <end position="93"/>
    </location>
</feature>
<dbReference type="PANTHER" id="PTHR46028">
    <property type="entry name" value="KYNURENINE 3-MONOOXYGENASE"/>
    <property type="match status" value="1"/>
</dbReference>
<name>A0A2V0NS56_9CHLO</name>
<keyword evidence="6" id="KW-1185">Reference proteome</keyword>
<keyword evidence="3" id="KW-1133">Transmembrane helix</keyword>
<feature type="compositionally biased region" description="Low complexity" evidence="2">
    <location>
        <begin position="274"/>
        <end position="301"/>
    </location>
</feature>
<dbReference type="EMBL" id="BDRX01000015">
    <property type="protein sequence ID" value="GBF90159.1"/>
    <property type="molecule type" value="Genomic_DNA"/>
</dbReference>
<evidence type="ECO:0000259" key="4">
    <source>
        <dbReference type="Pfam" id="PF01494"/>
    </source>
</evidence>
<dbReference type="SUPFAM" id="SSF51905">
    <property type="entry name" value="FAD/NAD(P)-binding domain"/>
    <property type="match status" value="1"/>
</dbReference>
<evidence type="ECO:0000313" key="5">
    <source>
        <dbReference type="EMBL" id="GBF90159.1"/>
    </source>
</evidence>
<dbReference type="GO" id="GO:0070189">
    <property type="term" value="P:kynurenine metabolic process"/>
    <property type="evidence" value="ECO:0007669"/>
    <property type="project" value="TreeGrafter"/>
</dbReference>
<dbReference type="Proteomes" id="UP000247498">
    <property type="component" value="Unassembled WGS sequence"/>
</dbReference>
<dbReference type="GO" id="GO:0071949">
    <property type="term" value="F:FAD binding"/>
    <property type="evidence" value="ECO:0007669"/>
    <property type="project" value="InterPro"/>
</dbReference>
<dbReference type="Pfam" id="PF01494">
    <property type="entry name" value="FAD_binding_3"/>
    <property type="match status" value="1"/>
</dbReference>
<feature type="compositionally biased region" description="Low complexity" evidence="2">
    <location>
        <begin position="26"/>
        <end position="43"/>
    </location>
</feature>
<dbReference type="AlphaFoldDB" id="A0A2V0NS56"/>
<gene>
    <name evidence="5" type="ORF">Rsub_03292</name>
</gene>
<protein>
    <recommendedName>
        <fullName evidence="4">FAD-binding domain-containing protein</fullName>
    </recommendedName>
</protein>
<feature type="region of interest" description="Disordered" evidence="2">
    <location>
        <begin position="237"/>
        <end position="301"/>
    </location>
</feature>
<dbReference type="OrthoDB" id="551821at2759"/>
<dbReference type="GO" id="GO:0004502">
    <property type="term" value="F:kynurenine 3-monooxygenase activity"/>
    <property type="evidence" value="ECO:0007669"/>
    <property type="project" value="TreeGrafter"/>
</dbReference>
<keyword evidence="3" id="KW-0472">Membrane</keyword>
<dbReference type="Pfam" id="PF13450">
    <property type="entry name" value="NAD_binding_8"/>
    <property type="match status" value="1"/>
</dbReference>
<dbReference type="InterPro" id="IPR002938">
    <property type="entry name" value="FAD-bd"/>
</dbReference>
<evidence type="ECO:0000256" key="3">
    <source>
        <dbReference type="SAM" id="Phobius"/>
    </source>
</evidence>
<keyword evidence="1" id="KW-0503">Monooxygenase</keyword>
<keyword evidence="1" id="KW-0560">Oxidoreductase</keyword>
<accession>A0A2V0NS56</accession>
<feature type="transmembrane region" description="Helical" evidence="3">
    <location>
        <begin position="612"/>
        <end position="631"/>
    </location>
</feature>
<evidence type="ECO:0000313" key="6">
    <source>
        <dbReference type="Proteomes" id="UP000247498"/>
    </source>
</evidence>